<gene>
    <name evidence="3" type="ORF">AB5J51_00630</name>
</gene>
<evidence type="ECO:0000313" key="3">
    <source>
        <dbReference type="EMBL" id="XDV61600.1"/>
    </source>
</evidence>
<evidence type="ECO:0000256" key="2">
    <source>
        <dbReference type="SAM" id="MobiDB-lite"/>
    </source>
</evidence>
<protein>
    <recommendedName>
        <fullName evidence="4">4Fe-4S Wbl-type domain-containing protein</fullName>
    </recommendedName>
</protein>
<reference evidence="3" key="1">
    <citation type="submission" date="2024-08" db="EMBL/GenBank/DDBJ databases">
        <authorList>
            <person name="Yu S.T."/>
        </authorList>
    </citation>
    <scope>NUCLEOTIDE SEQUENCE</scope>
    <source>
        <strain evidence="3">R33</strain>
    </source>
</reference>
<accession>A0AB39XWM8</accession>
<feature type="compositionally biased region" description="Basic and acidic residues" evidence="2">
    <location>
        <begin position="1"/>
        <end position="12"/>
    </location>
</feature>
<dbReference type="EMBL" id="CP165727">
    <property type="protein sequence ID" value="XDV61600.1"/>
    <property type="molecule type" value="Genomic_DNA"/>
</dbReference>
<feature type="coiled-coil region" evidence="1">
    <location>
        <begin position="37"/>
        <end position="64"/>
    </location>
</feature>
<proteinExistence type="predicted"/>
<feature type="region of interest" description="Disordered" evidence="2">
    <location>
        <begin position="1"/>
        <end position="24"/>
    </location>
</feature>
<dbReference type="AlphaFoldDB" id="A0AB39XWM8"/>
<name>A0AB39XWM8_9ACTN</name>
<organism evidence="3">
    <name type="scientific">Streptomyces sp. R33</name>
    <dbReference type="NCBI Taxonomy" id="3238629"/>
    <lineage>
        <taxon>Bacteria</taxon>
        <taxon>Bacillati</taxon>
        <taxon>Actinomycetota</taxon>
        <taxon>Actinomycetes</taxon>
        <taxon>Kitasatosporales</taxon>
        <taxon>Streptomycetaceae</taxon>
        <taxon>Streptomyces</taxon>
    </lineage>
</organism>
<sequence>MRDEFDTDRWENTRLSPEPGHRWHPTLCEPCEATAVAAADQAERDRLEAEAAAMAEKVRGWRSRFRPGQAS</sequence>
<evidence type="ECO:0000256" key="1">
    <source>
        <dbReference type="SAM" id="Coils"/>
    </source>
</evidence>
<evidence type="ECO:0008006" key="4">
    <source>
        <dbReference type="Google" id="ProtNLM"/>
    </source>
</evidence>
<keyword evidence="1" id="KW-0175">Coiled coil</keyword>
<dbReference type="RefSeq" id="WP_369776368.1">
    <property type="nucleotide sequence ID" value="NZ_CP165727.1"/>
</dbReference>